<comment type="caution">
    <text evidence="1">The sequence shown here is derived from an EMBL/GenBank/DDBJ whole genome shotgun (WGS) entry which is preliminary data.</text>
</comment>
<evidence type="ECO:0000313" key="2">
    <source>
        <dbReference type="Proteomes" id="UP000299102"/>
    </source>
</evidence>
<keyword evidence="2" id="KW-1185">Reference proteome</keyword>
<proteinExistence type="predicted"/>
<protein>
    <submittedName>
        <fullName evidence="1">Uncharacterized protein</fullName>
    </submittedName>
</protein>
<dbReference type="Proteomes" id="UP000299102">
    <property type="component" value="Unassembled WGS sequence"/>
</dbReference>
<organism evidence="1 2">
    <name type="scientific">Eumeta variegata</name>
    <name type="common">Bagworm moth</name>
    <name type="synonym">Eumeta japonica</name>
    <dbReference type="NCBI Taxonomy" id="151549"/>
    <lineage>
        <taxon>Eukaryota</taxon>
        <taxon>Metazoa</taxon>
        <taxon>Ecdysozoa</taxon>
        <taxon>Arthropoda</taxon>
        <taxon>Hexapoda</taxon>
        <taxon>Insecta</taxon>
        <taxon>Pterygota</taxon>
        <taxon>Neoptera</taxon>
        <taxon>Endopterygota</taxon>
        <taxon>Lepidoptera</taxon>
        <taxon>Glossata</taxon>
        <taxon>Ditrysia</taxon>
        <taxon>Tineoidea</taxon>
        <taxon>Psychidae</taxon>
        <taxon>Oiketicinae</taxon>
        <taxon>Eumeta</taxon>
    </lineage>
</organism>
<dbReference type="AlphaFoldDB" id="A0A4C1SA21"/>
<sequence>MDPTRVGVPVTPCAEGILLGDPPQGKSCTVNILVYCSALSVSQVAVDDMEGVDALSSSASGGFSMTPQTKDFLQCCPFHSLRCAKKRVLWRAPPLERHARSVEGTRSLFLGTISLDCAPGSF</sequence>
<evidence type="ECO:0000313" key="1">
    <source>
        <dbReference type="EMBL" id="GBO99048.1"/>
    </source>
</evidence>
<reference evidence="1 2" key="1">
    <citation type="journal article" date="2019" name="Commun. Biol.">
        <title>The bagworm genome reveals a unique fibroin gene that provides high tensile strength.</title>
        <authorList>
            <person name="Kono N."/>
            <person name="Nakamura H."/>
            <person name="Ohtoshi R."/>
            <person name="Tomita M."/>
            <person name="Numata K."/>
            <person name="Arakawa K."/>
        </authorList>
    </citation>
    <scope>NUCLEOTIDE SEQUENCE [LARGE SCALE GENOMIC DNA]</scope>
</reference>
<dbReference type="EMBL" id="BGZK01003236">
    <property type="protein sequence ID" value="GBO99048.1"/>
    <property type="molecule type" value="Genomic_DNA"/>
</dbReference>
<name>A0A4C1SA21_EUMVA</name>
<accession>A0A4C1SA21</accession>
<gene>
    <name evidence="1" type="ORF">EVAR_45048_1</name>
</gene>